<dbReference type="Proteomes" id="UP001379533">
    <property type="component" value="Chromosome"/>
</dbReference>
<dbReference type="EMBL" id="CP089982">
    <property type="protein sequence ID" value="WXA94387.1"/>
    <property type="molecule type" value="Genomic_DNA"/>
</dbReference>
<evidence type="ECO:0000256" key="7">
    <source>
        <dbReference type="SAM" id="Phobius"/>
    </source>
</evidence>
<keyword evidence="3 7" id="KW-0812">Transmembrane</keyword>
<feature type="transmembrane region" description="Helical" evidence="7">
    <location>
        <begin position="360"/>
        <end position="386"/>
    </location>
</feature>
<proteinExistence type="predicted"/>
<dbReference type="InterPro" id="IPR011547">
    <property type="entry name" value="SLC26A/SulP_dom"/>
</dbReference>
<organism evidence="9 10">
    <name type="scientific">Pendulispora brunnea</name>
    <dbReference type="NCBI Taxonomy" id="2905690"/>
    <lineage>
        <taxon>Bacteria</taxon>
        <taxon>Pseudomonadati</taxon>
        <taxon>Myxococcota</taxon>
        <taxon>Myxococcia</taxon>
        <taxon>Myxococcales</taxon>
        <taxon>Sorangiineae</taxon>
        <taxon>Pendulisporaceae</taxon>
        <taxon>Pendulispora</taxon>
    </lineage>
</organism>
<dbReference type="RefSeq" id="WP_394844993.1">
    <property type="nucleotide sequence ID" value="NZ_CP089982.1"/>
</dbReference>
<keyword evidence="10" id="KW-1185">Reference proteome</keyword>
<evidence type="ECO:0000256" key="5">
    <source>
        <dbReference type="ARBA" id="ARBA00022989"/>
    </source>
</evidence>
<protein>
    <recommendedName>
        <fullName evidence="8">SLC26A/SulP transporter domain-containing protein</fullName>
    </recommendedName>
</protein>
<dbReference type="SUPFAM" id="SSF51161">
    <property type="entry name" value="Trimeric LpxA-like enzymes"/>
    <property type="match status" value="1"/>
</dbReference>
<dbReference type="InterPro" id="IPR001902">
    <property type="entry name" value="SLC26A/SulP_fam"/>
</dbReference>
<comment type="subcellular location">
    <subcellularLocation>
        <location evidence="1">Membrane</location>
        <topology evidence="1">Multi-pass membrane protein</topology>
    </subcellularLocation>
</comment>
<evidence type="ECO:0000256" key="3">
    <source>
        <dbReference type="ARBA" id="ARBA00022692"/>
    </source>
</evidence>
<dbReference type="Pfam" id="PF00916">
    <property type="entry name" value="Sulfate_transp"/>
    <property type="match status" value="1"/>
</dbReference>
<feature type="transmembrane region" description="Helical" evidence="7">
    <location>
        <begin position="300"/>
        <end position="323"/>
    </location>
</feature>
<feature type="transmembrane region" description="Helical" evidence="7">
    <location>
        <begin position="215"/>
        <end position="231"/>
    </location>
</feature>
<name>A0ABZ2KAJ1_9BACT</name>
<sequence>MRSAKSGYGGSDHGHHAMARETKKMFSDWASTWKDVLRGKSLGTDLLSGITVAAVALPLNLALAVVSGLPPIAGLIAGSLGGLIAGALGGATLQVTGPAAALSMMVLGLATEFGPAGVAMATVFTGIVLLSLSALRAGKLAGFVPEAVLAGFTTGVGIKLLDAQLPELLGFNYKVVEIAQMMHRPEWLHDVSWMAAVSGLFVAFLVTTSARFKRFPAALVGIAVVTFVSVYDNWDIERVGTIPSVFPKPSFPALEEDRWLDLLLKATPLALLAGVESLLSARAVDRMAQAKTPHNPNLELFGQGVANLTVGMMSGMPVTGVIVRSGVNVQSGARTRLSSMVHALVLAACVLYLSPHIARIPLAALAGLLCVVGVRLIEVGTFIHLARAKRMQVVAFGLTAAGTVSGHLMMGLVAGLLVAWLDHYLRRDERIESGKIAARHDPNLRAVVGPPKPAFTYVHESERGPEFQKWLSNIRAQVRRAKSSYVHKQANVIGRIVMEEHVHVAAGSSVRADEGAPFFIGANTNIQDGVVIHALKDKFVRVKGDDWAVYVGKSVSIAHDALVHGPCFVGDHTFIGFKAVVHDSIIGPHCFIGIGAVVVGVELPEGRFVPHGTIVDNAEKAAALPPVSEAQHAFNEDVVEVNRGLAEAYVRQGGRSSAPATARRRLISHVRRLDDSAEAGWFPPARTKGRF</sequence>
<feature type="transmembrane region" description="Helical" evidence="7">
    <location>
        <begin position="46"/>
        <end position="66"/>
    </location>
</feature>
<feature type="transmembrane region" description="Helical" evidence="7">
    <location>
        <begin position="73"/>
        <end position="93"/>
    </location>
</feature>
<reference evidence="9 10" key="1">
    <citation type="submission" date="2021-12" db="EMBL/GenBank/DDBJ databases">
        <title>Discovery of the Pendulisporaceae a myxobacterial family with distinct sporulation behavior and unique specialized metabolism.</title>
        <authorList>
            <person name="Garcia R."/>
            <person name="Popoff A."/>
            <person name="Bader C.D."/>
            <person name="Loehr J."/>
            <person name="Walesch S."/>
            <person name="Walt C."/>
            <person name="Boldt J."/>
            <person name="Bunk B."/>
            <person name="Haeckl F.J.F.P.J."/>
            <person name="Gunesch A.P."/>
            <person name="Birkelbach J."/>
            <person name="Nuebel U."/>
            <person name="Pietschmann T."/>
            <person name="Bach T."/>
            <person name="Mueller R."/>
        </authorList>
    </citation>
    <scope>NUCLEOTIDE SEQUENCE [LARGE SCALE GENOMIC DNA]</scope>
    <source>
        <strain evidence="9 10">MSr12523</strain>
    </source>
</reference>
<evidence type="ECO:0000256" key="1">
    <source>
        <dbReference type="ARBA" id="ARBA00004141"/>
    </source>
</evidence>
<evidence type="ECO:0000256" key="6">
    <source>
        <dbReference type="ARBA" id="ARBA00023136"/>
    </source>
</evidence>
<feature type="transmembrane region" description="Helical" evidence="7">
    <location>
        <begin position="393"/>
        <end position="421"/>
    </location>
</feature>
<feature type="transmembrane region" description="Helical" evidence="7">
    <location>
        <begin position="140"/>
        <end position="161"/>
    </location>
</feature>
<evidence type="ECO:0000259" key="8">
    <source>
        <dbReference type="Pfam" id="PF00916"/>
    </source>
</evidence>
<keyword evidence="5 7" id="KW-1133">Transmembrane helix</keyword>
<evidence type="ECO:0000256" key="2">
    <source>
        <dbReference type="ARBA" id="ARBA00022679"/>
    </source>
</evidence>
<feature type="domain" description="SLC26A/SulP transporter" evidence="8">
    <location>
        <begin position="44"/>
        <end position="396"/>
    </location>
</feature>
<dbReference type="Gene3D" id="2.160.10.10">
    <property type="entry name" value="Hexapeptide repeat proteins"/>
    <property type="match status" value="1"/>
</dbReference>
<feature type="transmembrane region" description="Helical" evidence="7">
    <location>
        <begin position="113"/>
        <end position="133"/>
    </location>
</feature>
<dbReference type="PROSITE" id="PS00101">
    <property type="entry name" value="HEXAPEP_TRANSFERASES"/>
    <property type="match status" value="1"/>
</dbReference>
<evidence type="ECO:0000313" key="10">
    <source>
        <dbReference type="Proteomes" id="UP001379533"/>
    </source>
</evidence>
<dbReference type="InterPro" id="IPR018357">
    <property type="entry name" value="Hexapep_transf_CS"/>
</dbReference>
<feature type="transmembrane region" description="Helical" evidence="7">
    <location>
        <begin position="191"/>
        <end position="208"/>
    </location>
</feature>
<keyword evidence="6 7" id="KW-0472">Membrane</keyword>
<dbReference type="PANTHER" id="PTHR11814">
    <property type="entry name" value="SULFATE TRANSPORTER"/>
    <property type="match status" value="1"/>
</dbReference>
<feature type="transmembrane region" description="Helical" evidence="7">
    <location>
        <begin position="335"/>
        <end position="354"/>
    </location>
</feature>
<gene>
    <name evidence="9" type="ORF">LZC95_49075</name>
</gene>
<evidence type="ECO:0000313" key="9">
    <source>
        <dbReference type="EMBL" id="WXA94387.1"/>
    </source>
</evidence>
<keyword evidence="2" id="KW-0808">Transferase</keyword>
<keyword evidence="4" id="KW-0677">Repeat</keyword>
<evidence type="ECO:0000256" key="4">
    <source>
        <dbReference type="ARBA" id="ARBA00022737"/>
    </source>
</evidence>
<dbReference type="InterPro" id="IPR011004">
    <property type="entry name" value="Trimer_LpxA-like_sf"/>
</dbReference>
<accession>A0ABZ2KAJ1</accession>